<proteinExistence type="predicted"/>
<dbReference type="InterPro" id="IPR036186">
    <property type="entry name" value="Serpin_sf"/>
</dbReference>
<dbReference type="SUPFAM" id="SSF56574">
    <property type="entry name" value="Serpins"/>
    <property type="match status" value="1"/>
</dbReference>
<feature type="non-terminal residue" evidence="2">
    <location>
        <position position="1"/>
    </location>
</feature>
<keyword evidence="3" id="KW-1185">Reference proteome</keyword>
<dbReference type="InterPro" id="IPR023796">
    <property type="entry name" value="Serpin_dom"/>
</dbReference>
<gene>
    <name evidence="2" type="ORF">M9458_040359</name>
</gene>
<dbReference type="EMBL" id="JAMKFB020000020">
    <property type="protein sequence ID" value="KAL0164606.1"/>
    <property type="molecule type" value="Genomic_DNA"/>
</dbReference>
<comment type="caution">
    <text evidence="2">The sequence shown here is derived from an EMBL/GenBank/DDBJ whole genome shotgun (WGS) entry which is preliminary data.</text>
</comment>
<sequence length="59" mass="6569">KVNVEVDETGGSVADASSNLFMTPLPPRLTFNRPFIFVVYHEATKCILYIGRVVDPTKN</sequence>
<dbReference type="Gene3D" id="2.10.310.10">
    <property type="entry name" value="Serpins superfamily"/>
    <property type="match status" value="1"/>
</dbReference>
<accession>A0ABD0NTM2</accession>
<dbReference type="FunFam" id="2.10.310.10:FF:000001">
    <property type="entry name" value="Serpin family A member 1"/>
    <property type="match status" value="1"/>
</dbReference>
<evidence type="ECO:0000313" key="3">
    <source>
        <dbReference type="Proteomes" id="UP001529510"/>
    </source>
</evidence>
<protein>
    <recommendedName>
        <fullName evidence="1">Serpin domain-containing protein</fullName>
    </recommendedName>
</protein>
<name>A0ABD0NTM2_CIRMR</name>
<evidence type="ECO:0000313" key="2">
    <source>
        <dbReference type="EMBL" id="KAL0164606.1"/>
    </source>
</evidence>
<dbReference type="InterPro" id="IPR023795">
    <property type="entry name" value="Serpin_CS"/>
</dbReference>
<dbReference type="Proteomes" id="UP001529510">
    <property type="component" value="Unassembled WGS sequence"/>
</dbReference>
<evidence type="ECO:0000259" key="1">
    <source>
        <dbReference type="Pfam" id="PF00079"/>
    </source>
</evidence>
<dbReference type="AlphaFoldDB" id="A0ABD0NTM2"/>
<feature type="domain" description="Serpin" evidence="1">
    <location>
        <begin position="1"/>
        <end position="56"/>
    </location>
</feature>
<dbReference type="PROSITE" id="PS00284">
    <property type="entry name" value="SERPIN"/>
    <property type="match status" value="1"/>
</dbReference>
<organism evidence="2 3">
    <name type="scientific">Cirrhinus mrigala</name>
    <name type="common">Mrigala</name>
    <dbReference type="NCBI Taxonomy" id="683832"/>
    <lineage>
        <taxon>Eukaryota</taxon>
        <taxon>Metazoa</taxon>
        <taxon>Chordata</taxon>
        <taxon>Craniata</taxon>
        <taxon>Vertebrata</taxon>
        <taxon>Euteleostomi</taxon>
        <taxon>Actinopterygii</taxon>
        <taxon>Neopterygii</taxon>
        <taxon>Teleostei</taxon>
        <taxon>Ostariophysi</taxon>
        <taxon>Cypriniformes</taxon>
        <taxon>Cyprinidae</taxon>
        <taxon>Labeoninae</taxon>
        <taxon>Labeonini</taxon>
        <taxon>Cirrhinus</taxon>
    </lineage>
</organism>
<dbReference type="Pfam" id="PF00079">
    <property type="entry name" value="Serpin"/>
    <property type="match status" value="1"/>
</dbReference>
<reference evidence="2 3" key="1">
    <citation type="submission" date="2024-05" db="EMBL/GenBank/DDBJ databases">
        <title>Genome sequencing and assembly of Indian major carp, Cirrhinus mrigala (Hamilton, 1822).</title>
        <authorList>
            <person name="Mohindra V."/>
            <person name="Chowdhury L.M."/>
            <person name="Lal K."/>
            <person name="Jena J.K."/>
        </authorList>
    </citation>
    <scope>NUCLEOTIDE SEQUENCE [LARGE SCALE GENOMIC DNA]</scope>
    <source>
        <strain evidence="2">CM1030</strain>
        <tissue evidence="2">Blood</tissue>
    </source>
</reference>